<protein>
    <submittedName>
        <fullName evidence="1">Uncharacterized protein</fullName>
    </submittedName>
</protein>
<evidence type="ECO:0000313" key="1">
    <source>
        <dbReference type="EMBL" id="UPL01944.1"/>
    </source>
</evidence>
<dbReference type="EMBL" id="CP090039">
    <property type="protein sequence ID" value="UPL01944.1"/>
    <property type="molecule type" value="Genomic_DNA"/>
</dbReference>
<accession>A0ACD3ZPB8</accession>
<organism evidence="1 2">
    <name type="scientific">Fusarium solani subsp. cucurbitae</name>
    <name type="common">Neocosmosporum cucurbitae</name>
    <dbReference type="NCBI Taxonomy" id="2747967"/>
    <lineage>
        <taxon>Eukaryota</taxon>
        <taxon>Fungi</taxon>
        <taxon>Dikarya</taxon>
        <taxon>Ascomycota</taxon>
        <taxon>Pezizomycotina</taxon>
        <taxon>Sordariomycetes</taxon>
        <taxon>Hypocreomycetidae</taxon>
        <taxon>Hypocreales</taxon>
        <taxon>Nectriaceae</taxon>
        <taxon>Fusarium</taxon>
        <taxon>Fusarium solani species complex</taxon>
    </lineage>
</organism>
<evidence type="ECO:0000313" key="2">
    <source>
        <dbReference type="Proteomes" id="UP000830768"/>
    </source>
</evidence>
<keyword evidence="2" id="KW-1185">Reference proteome</keyword>
<proteinExistence type="predicted"/>
<name>A0ACD3ZPB8_FUSSC</name>
<sequence length="466" mass="52972">MKYRNPIIPGFSPDPSIVLVGSTFFLVTSSFQVFPGLPIYASHDLREWKLIGNAYNRPDQLSLTFATTDVHTFQDGTTIIVTGGLYAPTIRHHEGRFYIVCTNVTTQATEVEQENFILSCSEADIWTSEIDPDLFFEDGRCYVQGSWTEGPSNAPRCDIRGYEIDVATGTRLSYVRLLWNGWAGEGNAEGPHIYKKDGWYWLVTAERGTWERHCLCVARSRHLQGPCEACNKNPILTTYEQDGEIGHAGHGDLIEDTNGRWWCVFLGVRRGNAKLSTPLGRETFIVLVTWHKDQQPKIEAPCMDFEIEDTKASSVSLIKSIIADERSQWVHVRTPSLPDYNIVNDRSLRLKPRRARLSCETESPTFVGKRQRLIETISAVRLSSTECKSEAGLAVYEDPQQFATISFDSNDGTIHFEVQTPSRKARSIAQWSWEDGKDVMFKIQATKEAYFFLYGLQLEKSEQRWI</sequence>
<dbReference type="Proteomes" id="UP000830768">
    <property type="component" value="Chromosome 11"/>
</dbReference>
<gene>
    <name evidence="1" type="ORF">LCI18_012878</name>
</gene>
<reference evidence="1" key="1">
    <citation type="submission" date="2021-11" db="EMBL/GenBank/DDBJ databases">
        <title>Fusarium solani-melongenae Genome sequencing and assembly.</title>
        <authorList>
            <person name="Xie S."/>
            <person name="Huang L."/>
            <person name="Zhang X."/>
        </authorList>
    </citation>
    <scope>NUCLEOTIDE SEQUENCE</scope>
    <source>
        <strain evidence="1">CRI 24-3</strain>
    </source>
</reference>